<dbReference type="Pfam" id="PF22244">
    <property type="entry name" value="GCE_fung"/>
    <property type="match status" value="1"/>
</dbReference>
<evidence type="ECO:0000256" key="1">
    <source>
        <dbReference type="ARBA" id="ARBA00022487"/>
    </source>
</evidence>
<dbReference type="RefSeq" id="WP_119348454.1">
    <property type="nucleotide sequence ID" value="NZ_QWET01000002.1"/>
</dbReference>
<evidence type="ECO:0000313" key="5">
    <source>
        <dbReference type="EMBL" id="RIH66580.1"/>
    </source>
</evidence>
<dbReference type="InterPro" id="IPR029058">
    <property type="entry name" value="AB_hydrolase_fold"/>
</dbReference>
<evidence type="ECO:0000313" key="6">
    <source>
        <dbReference type="Proteomes" id="UP000266441"/>
    </source>
</evidence>
<dbReference type="PANTHER" id="PTHR22946:SF9">
    <property type="entry name" value="POLYKETIDE TRANSFERASE AF380"/>
    <property type="match status" value="1"/>
</dbReference>
<keyword evidence="2" id="KW-0732">Signal</keyword>
<protein>
    <submittedName>
        <fullName evidence="5">Alpha/beta fold hydrolase</fullName>
    </submittedName>
</protein>
<comment type="caution">
    <text evidence="5">The sequence shown here is derived from an EMBL/GenBank/DDBJ whole genome shotgun (WGS) entry which is preliminary data.</text>
</comment>
<dbReference type="InterPro" id="IPR050261">
    <property type="entry name" value="FrsA_esterase"/>
</dbReference>
<evidence type="ECO:0000259" key="4">
    <source>
        <dbReference type="Pfam" id="PF22244"/>
    </source>
</evidence>
<evidence type="ECO:0000256" key="2">
    <source>
        <dbReference type="ARBA" id="ARBA00022729"/>
    </source>
</evidence>
<keyword evidence="3 5" id="KW-0378">Hydrolase</keyword>
<reference evidence="5 6" key="1">
    <citation type="journal article" date="2015" name="Int. J. Syst. Evol. Microbiol.">
        <title>Mariniphaga sediminis sp. nov., isolated from coastal sediment.</title>
        <authorList>
            <person name="Wang F.Q."/>
            <person name="Shen Q.Y."/>
            <person name="Chen G.J."/>
            <person name="Du Z.J."/>
        </authorList>
    </citation>
    <scope>NUCLEOTIDE SEQUENCE [LARGE SCALE GENOMIC DNA]</scope>
    <source>
        <strain evidence="5 6">SY21</strain>
    </source>
</reference>
<keyword evidence="1" id="KW-0719">Serine esterase</keyword>
<dbReference type="SUPFAM" id="SSF53474">
    <property type="entry name" value="alpha/beta-Hydrolases"/>
    <property type="match status" value="1"/>
</dbReference>
<dbReference type="AlphaFoldDB" id="A0A399D8M9"/>
<name>A0A399D8M9_9BACT</name>
<accession>A0A399D8M9</accession>
<dbReference type="EMBL" id="QWET01000002">
    <property type="protein sequence ID" value="RIH66580.1"/>
    <property type="molecule type" value="Genomic_DNA"/>
</dbReference>
<keyword evidence="6" id="KW-1185">Reference proteome</keyword>
<dbReference type="Gene3D" id="3.40.50.1820">
    <property type="entry name" value="alpha/beta hydrolase"/>
    <property type="match status" value="1"/>
</dbReference>
<sequence>MKNVLRIIFLYFFFAGLSFSFFSDITTVAAQNGQSPVLLSTFDVDATPPVGNQLTYDTMKNSGDLSLRARGIILQGAGKPIVLCAIDWIGIANESQDVFKQALAEAAGTTPDRVAVHTIHQHDAPICDFSAEKLLKENNIPAGCFDGTFARQLIKNIQKSILQGIDNAQPVTEIGTGKANVYKVASNRRVNKKDGKIVSMRGSSCKDSLLRAMPEGVIDPEISLISFWNKDKPLAVLSFYATHPQSYYLTKIANPDFPGISRFFRQLAVPDALHIHFNGAGGNIAAGKYNDGSHETRLLLAQRMADGMERAWENTEKYTIDAAHVKWETEPLFLPLNPKAEEIENKMQEMSPRLLANNMGRLGWYKRRMGGKCIETACLAINNARMLFMPGELFVEYQLAAKDMAPNNFVAMAAYGDYGPFYIGTRQAYAEGGYEIESSPVTEDSEEIIMDNMRNLLANTQNNNCNTLLTYREQNGNCKKITTEKEWQKNRKRILEKFQEAAGKLPANKIHDIDLQYTDSLRQNNYIRYSINFLAAPSERVYAYLYKPLITKGESPAVLALHSTGAGGKRIIDDDTPKKDRGYAKELAEKGYVVIAPDYPGFGELRDYNFENDRYMSGTMKGIYNHISCVDLLQTLDYVNKDKIGAIGHSLGGHNAIFVAAFDPRIKVTVTSCGWTLMDYYNAGEKASKLYGGRLGPWAQDKYMPFIKTKYNLDSQQIPFDFDEIIAAIAPRAFLSVSPVNDLNFSVEGVRQGEANIQKVYEFLNASDKMKVLYPGCEHDFPKDMRQESYNFIDKILK</sequence>
<dbReference type="InterPro" id="IPR054579">
    <property type="entry name" value="GCE-like_dom"/>
</dbReference>
<dbReference type="PANTHER" id="PTHR22946">
    <property type="entry name" value="DIENELACTONE HYDROLASE DOMAIN-CONTAINING PROTEIN-RELATED"/>
    <property type="match status" value="1"/>
</dbReference>
<organism evidence="5 6">
    <name type="scientific">Mariniphaga sediminis</name>
    <dbReference type="NCBI Taxonomy" id="1628158"/>
    <lineage>
        <taxon>Bacteria</taxon>
        <taxon>Pseudomonadati</taxon>
        <taxon>Bacteroidota</taxon>
        <taxon>Bacteroidia</taxon>
        <taxon>Marinilabiliales</taxon>
        <taxon>Prolixibacteraceae</taxon>
        <taxon>Mariniphaga</taxon>
    </lineage>
</organism>
<dbReference type="Proteomes" id="UP000266441">
    <property type="component" value="Unassembled WGS sequence"/>
</dbReference>
<evidence type="ECO:0000256" key="3">
    <source>
        <dbReference type="ARBA" id="ARBA00022801"/>
    </source>
</evidence>
<dbReference type="GO" id="GO:0052689">
    <property type="term" value="F:carboxylic ester hydrolase activity"/>
    <property type="evidence" value="ECO:0007669"/>
    <property type="project" value="UniProtKB-KW"/>
</dbReference>
<feature type="domain" description="4-O-methyl-glucuronoyl methylesterase-like" evidence="4">
    <location>
        <begin position="630"/>
        <end position="739"/>
    </location>
</feature>
<gene>
    <name evidence="5" type="ORF">D1164_02965</name>
</gene>
<dbReference type="OrthoDB" id="3668964at2"/>
<proteinExistence type="predicted"/>